<name>G7W6W8_DESOD</name>
<dbReference type="CDD" id="cd00130">
    <property type="entry name" value="PAS"/>
    <property type="match status" value="1"/>
</dbReference>
<dbReference type="Proteomes" id="UP000006346">
    <property type="component" value="Chromosome"/>
</dbReference>
<evidence type="ECO:0000256" key="2">
    <source>
        <dbReference type="ARBA" id="ARBA00022840"/>
    </source>
</evidence>
<dbReference type="PRINTS" id="PR01590">
    <property type="entry name" value="HTHFIS"/>
</dbReference>
<dbReference type="EMBL" id="CP003108">
    <property type="protein sequence ID" value="AET69825.1"/>
    <property type="molecule type" value="Genomic_DNA"/>
</dbReference>
<dbReference type="InterPro" id="IPR003593">
    <property type="entry name" value="AAA+_ATPase"/>
</dbReference>
<dbReference type="SMART" id="SM00091">
    <property type="entry name" value="PAS"/>
    <property type="match status" value="1"/>
</dbReference>
<dbReference type="InterPro" id="IPR013767">
    <property type="entry name" value="PAS_fold"/>
</dbReference>
<dbReference type="InterPro" id="IPR002197">
    <property type="entry name" value="HTH_Fis"/>
</dbReference>
<dbReference type="InterPro" id="IPR035965">
    <property type="entry name" value="PAS-like_dom_sf"/>
</dbReference>
<evidence type="ECO:0000259" key="7">
    <source>
        <dbReference type="PROSITE" id="PS50112"/>
    </source>
</evidence>
<reference evidence="9" key="1">
    <citation type="submission" date="2011-11" db="EMBL/GenBank/DDBJ databases">
        <title>Complete sequence of Desulfosporosinus orientis DSM 765.</title>
        <authorList>
            <person name="Lucas S."/>
            <person name="Han J."/>
            <person name="Lapidus A."/>
            <person name="Cheng J.-F."/>
            <person name="Goodwin L."/>
            <person name="Pitluck S."/>
            <person name="Peters L."/>
            <person name="Ovchinnikova G."/>
            <person name="Teshima H."/>
            <person name="Detter J.C."/>
            <person name="Han C."/>
            <person name="Tapia R."/>
            <person name="Land M."/>
            <person name="Hauser L."/>
            <person name="Kyrpides N."/>
            <person name="Ivanova N."/>
            <person name="Pagani I."/>
            <person name="Pester M."/>
            <person name="Spring S."/>
            <person name="Ollivier B."/>
            <person name="Rattei T."/>
            <person name="Klenk H.-P."/>
            <person name="Wagner M."/>
            <person name="Loy A."/>
            <person name="Woyke T."/>
        </authorList>
    </citation>
    <scope>NUCLEOTIDE SEQUENCE [LARGE SCALE GENOMIC DNA]</scope>
    <source>
        <strain evidence="9">ATCC 19365 / DSM 765 / NCIMB 8382 / VKM B-1628</strain>
    </source>
</reference>
<evidence type="ECO:0000313" key="8">
    <source>
        <dbReference type="EMBL" id="AET69825.1"/>
    </source>
</evidence>
<dbReference type="PROSITE" id="PS00688">
    <property type="entry name" value="SIGMA54_INTERACT_3"/>
    <property type="match status" value="1"/>
</dbReference>
<dbReference type="AlphaFoldDB" id="G7W6W8"/>
<keyword evidence="3" id="KW-0805">Transcription regulation</keyword>
<dbReference type="Pfam" id="PF02954">
    <property type="entry name" value="HTH_8"/>
    <property type="match status" value="1"/>
</dbReference>
<dbReference type="Gene3D" id="1.10.8.60">
    <property type="match status" value="1"/>
</dbReference>
<accession>G7W6W8</accession>
<dbReference type="PROSITE" id="PS00675">
    <property type="entry name" value="SIGMA54_INTERACT_1"/>
    <property type="match status" value="1"/>
</dbReference>
<dbReference type="PROSITE" id="PS00676">
    <property type="entry name" value="SIGMA54_INTERACT_2"/>
    <property type="match status" value="1"/>
</dbReference>
<dbReference type="GO" id="GO:0006355">
    <property type="term" value="P:regulation of DNA-templated transcription"/>
    <property type="evidence" value="ECO:0007669"/>
    <property type="project" value="InterPro"/>
</dbReference>
<dbReference type="InterPro" id="IPR025943">
    <property type="entry name" value="Sigma_54_int_dom_ATP-bd_2"/>
</dbReference>
<evidence type="ECO:0000256" key="1">
    <source>
        <dbReference type="ARBA" id="ARBA00022741"/>
    </source>
</evidence>
<dbReference type="PROSITE" id="PS50112">
    <property type="entry name" value="PAS"/>
    <property type="match status" value="1"/>
</dbReference>
<dbReference type="Pfam" id="PF00989">
    <property type="entry name" value="PAS"/>
    <property type="match status" value="1"/>
</dbReference>
<evidence type="ECO:0000259" key="6">
    <source>
        <dbReference type="PROSITE" id="PS50045"/>
    </source>
</evidence>
<evidence type="ECO:0000256" key="5">
    <source>
        <dbReference type="ARBA" id="ARBA00023163"/>
    </source>
</evidence>
<sequence length="488" mass="55798">MVRDSDEEKTIELVKENQLLRTIIDSIHEGVFVTNEKNEIILYNQEVEKTEGLKRENVLGKTEDQVYLSADYNFNETVTKKVLRTGKPVMEQFHKYKLENGHQMNVIYSTFPFYYQGKIAAVYSIGRDINQINRFILNTLEMENKLKTEENTVRQIGARYFLDDIVGISANIHETVLLARKVARHNSPVLIVGETGTGKEIFAHGMHNSSCYAKGPFIPVNCAAIPDTLLESVLFGSVKGAFTGAGDIPGLFEQAEGGTIFLDEINSMPFSLQAKLLRVLQDKSVRRIGSKEEISVNCRVISATNIDPFDTLNEKIIRPDLFFRLATVAINIPPLRERKVDIQVLCKHFINKYNNEFGFIVEDVSSDLLSLFEKYHWPGNVRELENIIESAMNLMEPGEKILAFRHIPNYYHERLNNYQQNSQNRNPDIVTLHDALLEFEKKFIEEALASNDNNITQTAKVLGISRQHLHLKLKTHKILKNFKRNGIK</sequence>
<dbReference type="Gene3D" id="3.40.50.300">
    <property type="entry name" value="P-loop containing nucleotide triphosphate hydrolases"/>
    <property type="match status" value="1"/>
</dbReference>
<dbReference type="InterPro" id="IPR009057">
    <property type="entry name" value="Homeodomain-like_sf"/>
</dbReference>
<reference evidence="8 9" key="2">
    <citation type="journal article" date="2012" name="J. Bacteriol.">
        <title>Complete genome sequences of Desulfosporosinus orientis DSM765T, Desulfosporosinus youngiae DSM17734T, Desulfosporosinus meridiei DSM13257T, and Desulfosporosinus acidiphilus DSM22704T.</title>
        <authorList>
            <person name="Pester M."/>
            <person name="Brambilla E."/>
            <person name="Alazard D."/>
            <person name="Rattei T."/>
            <person name="Weinmaier T."/>
            <person name="Han J."/>
            <person name="Lucas S."/>
            <person name="Lapidus A."/>
            <person name="Cheng J.F."/>
            <person name="Goodwin L."/>
            <person name="Pitluck S."/>
            <person name="Peters L."/>
            <person name="Ovchinnikova G."/>
            <person name="Teshima H."/>
            <person name="Detter J.C."/>
            <person name="Han C.S."/>
            <person name="Tapia R."/>
            <person name="Land M.L."/>
            <person name="Hauser L."/>
            <person name="Kyrpides N.C."/>
            <person name="Ivanova N.N."/>
            <person name="Pagani I."/>
            <person name="Huntmann M."/>
            <person name="Wei C.L."/>
            <person name="Davenport K.W."/>
            <person name="Daligault H."/>
            <person name="Chain P.S."/>
            <person name="Chen A."/>
            <person name="Mavromatis K."/>
            <person name="Markowitz V."/>
            <person name="Szeto E."/>
            <person name="Mikhailova N."/>
            <person name="Pati A."/>
            <person name="Wagner M."/>
            <person name="Woyke T."/>
            <person name="Ollivier B."/>
            <person name="Klenk H.P."/>
            <person name="Spring S."/>
            <person name="Loy A."/>
        </authorList>
    </citation>
    <scope>NUCLEOTIDE SEQUENCE [LARGE SCALE GENOMIC DNA]</scope>
    <source>
        <strain evidence="9">ATCC 19365 / DSM 765 / NCIMB 8382 / VKM B-1628</strain>
    </source>
</reference>
<dbReference type="FunFam" id="3.40.50.300:FF:000006">
    <property type="entry name" value="DNA-binding transcriptional regulator NtrC"/>
    <property type="match status" value="1"/>
</dbReference>
<dbReference type="SMART" id="SM00382">
    <property type="entry name" value="AAA"/>
    <property type="match status" value="1"/>
</dbReference>
<evidence type="ECO:0000313" key="9">
    <source>
        <dbReference type="Proteomes" id="UP000006346"/>
    </source>
</evidence>
<dbReference type="eggNOG" id="COG3829">
    <property type="taxonomic scope" value="Bacteria"/>
</dbReference>
<dbReference type="Pfam" id="PF25601">
    <property type="entry name" value="AAA_lid_14"/>
    <property type="match status" value="1"/>
</dbReference>
<dbReference type="Pfam" id="PF00158">
    <property type="entry name" value="Sigma54_activat"/>
    <property type="match status" value="1"/>
</dbReference>
<dbReference type="Gene3D" id="1.10.10.60">
    <property type="entry name" value="Homeodomain-like"/>
    <property type="match status" value="1"/>
</dbReference>
<dbReference type="NCBIfam" id="TIGR00229">
    <property type="entry name" value="sensory_box"/>
    <property type="match status" value="1"/>
</dbReference>
<keyword evidence="5" id="KW-0804">Transcription</keyword>
<dbReference type="GO" id="GO:0043565">
    <property type="term" value="F:sequence-specific DNA binding"/>
    <property type="evidence" value="ECO:0007669"/>
    <property type="project" value="InterPro"/>
</dbReference>
<dbReference type="PROSITE" id="PS50045">
    <property type="entry name" value="SIGMA54_INTERACT_4"/>
    <property type="match status" value="1"/>
</dbReference>
<dbReference type="SUPFAM" id="SSF55785">
    <property type="entry name" value="PYP-like sensor domain (PAS domain)"/>
    <property type="match status" value="1"/>
</dbReference>
<dbReference type="InterPro" id="IPR058031">
    <property type="entry name" value="AAA_lid_NorR"/>
</dbReference>
<dbReference type="KEGG" id="dor:Desor_4405"/>
<dbReference type="InterPro" id="IPR025662">
    <property type="entry name" value="Sigma_54_int_dom_ATP-bd_1"/>
</dbReference>
<dbReference type="SUPFAM" id="SSF52540">
    <property type="entry name" value="P-loop containing nucleoside triphosphate hydrolases"/>
    <property type="match status" value="1"/>
</dbReference>
<keyword evidence="2" id="KW-0067">ATP-binding</keyword>
<dbReference type="HOGENOM" id="CLU_000445_8_1_9"/>
<dbReference type="InterPro" id="IPR002078">
    <property type="entry name" value="Sigma_54_int"/>
</dbReference>
<dbReference type="Gene3D" id="3.30.450.20">
    <property type="entry name" value="PAS domain"/>
    <property type="match status" value="1"/>
</dbReference>
<keyword evidence="4" id="KW-0238">DNA-binding</keyword>
<proteinExistence type="predicted"/>
<keyword evidence="9" id="KW-1185">Reference proteome</keyword>
<feature type="domain" description="Sigma-54 factor interaction" evidence="6">
    <location>
        <begin position="165"/>
        <end position="393"/>
    </location>
</feature>
<organism evidence="8 9">
    <name type="scientific">Desulfosporosinus orientis (strain ATCC 19365 / DSM 765 / NCIMB 8382 / VKM B-1628 / Singapore I)</name>
    <name type="common">Desulfotomaculum orientis</name>
    <dbReference type="NCBI Taxonomy" id="768706"/>
    <lineage>
        <taxon>Bacteria</taxon>
        <taxon>Bacillati</taxon>
        <taxon>Bacillota</taxon>
        <taxon>Clostridia</taxon>
        <taxon>Eubacteriales</taxon>
        <taxon>Desulfitobacteriaceae</taxon>
        <taxon>Desulfosporosinus</taxon>
    </lineage>
</organism>
<protein>
    <submittedName>
        <fullName evidence="8">PAS domain S-box</fullName>
    </submittedName>
</protein>
<dbReference type="SUPFAM" id="SSF46689">
    <property type="entry name" value="Homeodomain-like"/>
    <property type="match status" value="1"/>
</dbReference>
<gene>
    <name evidence="8" type="ordered locus">Desor_4405</name>
</gene>
<dbReference type="STRING" id="768706.Desor_4405"/>
<dbReference type="CDD" id="cd00009">
    <property type="entry name" value="AAA"/>
    <property type="match status" value="1"/>
</dbReference>
<dbReference type="InterPro" id="IPR027417">
    <property type="entry name" value="P-loop_NTPase"/>
</dbReference>
<dbReference type="PATRIC" id="fig|768706.3.peg.4476"/>
<evidence type="ECO:0000256" key="3">
    <source>
        <dbReference type="ARBA" id="ARBA00023015"/>
    </source>
</evidence>
<keyword evidence="1" id="KW-0547">Nucleotide-binding</keyword>
<feature type="domain" description="PAS" evidence="7">
    <location>
        <begin position="16"/>
        <end position="86"/>
    </location>
</feature>
<dbReference type="InterPro" id="IPR000014">
    <property type="entry name" value="PAS"/>
</dbReference>
<dbReference type="PANTHER" id="PTHR32071:SF74">
    <property type="entry name" value="TRANSCRIPTIONAL ACTIVATOR ROCR"/>
    <property type="match status" value="1"/>
</dbReference>
<dbReference type="PANTHER" id="PTHR32071">
    <property type="entry name" value="TRANSCRIPTIONAL REGULATORY PROTEIN"/>
    <property type="match status" value="1"/>
</dbReference>
<evidence type="ECO:0000256" key="4">
    <source>
        <dbReference type="ARBA" id="ARBA00023125"/>
    </source>
</evidence>
<dbReference type="GO" id="GO:0005524">
    <property type="term" value="F:ATP binding"/>
    <property type="evidence" value="ECO:0007669"/>
    <property type="project" value="UniProtKB-KW"/>
</dbReference>
<dbReference type="InterPro" id="IPR025944">
    <property type="entry name" value="Sigma_54_int_dom_CS"/>
</dbReference>